<dbReference type="GO" id="GO:0003677">
    <property type="term" value="F:DNA binding"/>
    <property type="evidence" value="ECO:0007669"/>
    <property type="project" value="InterPro"/>
</dbReference>
<reference evidence="3" key="2">
    <citation type="submission" date="2014-07" db="EMBL/GenBank/DDBJ databases">
        <authorList>
            <person name="Hull J."/>
        </authorList>
    </citation>
    <scope>NUCLEOTIDE SEQUENCE</scope>
</reference>
<protein>
    <submittedName>
        <fullName evidence="3">Alanine--tRNA ligase</fullName>
    </submittedName>
</protein>
<evidence type="ECO:0000256" key="1">
    <source>
        <dbReference type="ARBA" id="ARBA00004123"/>
    </source>
</evidence>
<evidence type="ECO:0000313" key="3">
    <source>
        <dbReference type="EMBL" id="JAG21103.1"/>
    </source>
</evidence>
<proteinExistence type="predicted"/>
<dbReference type="Gene3D" id="1.10.10.60">
    <property type="entry name" value="Homeodomain-like"/>
    <property type="match status" value="1"/>
</dbReference>
<dbReference type="GO" id="GO:0005634">
    <property type="term" value="C:nucleus"/>
    <property type="evidence" value="ECO:0007669"/>
    <property type="project" value="UniProtKB-SubCell"/>
</dbReference>
<dbReference type="EMBL" id="GBHO01022501">
    <property type="protein sequence ID" value="JAG21103.1"/>
    <property type="molecule type" value="Transcribed_RNA"/>
</dbReference>
<accession>A0A0A9XQM6</accession>
<comment type="subcellular location">
    <subcellularLocation>
        <location evidence="1">Nucleus</location>
    </subcellularLocation>
</comment>
<keyword evidence="3" id="KW-0436">Ligase</keyword>
<dbReference type="AlphaFoldDB" id="A0A0A9XQM6"/>
<dbReference type="InterPro" id="IPR007889">
    <property type="entry name" value="HTH_Psq"/>
</dbReference>
<dbReference type="Pfam" id="PF05225">
    <property type="entry name" value="HTH_psq"/>
    <property type="match status" value="1"/>
</dbReference>
<dbReference type="SUPFAM" id="SSF46689">
    <property type="entry name" value="Homeodomain-like"/>
    <property type="match status" value="1"/>
</dbReference>
<reference evidence="3" key="1">
    <citation type="journal article" date="2014" name="PLoS ONE">
        <title>Transcriptome-Based Identification of ABC Transporters in the Western Tarnished Plant Bug Lygus hesperus.</title>
        <authorList>
            <person name="Hull J.J."/>
            <person name="Chaney K."/>
            <person name="Geib S.M."/>
            <person name="Fabrick J.A."/>
            <person name="Brent C.S."/>
            <person name="Walsh D."/>
            <person name="Lavine L.C."/>
        </authorList>
    </citation>
    <scope>NUCLEOTIDE SEQUENCE</scope>
</reference>
<sequence>MPRRYVRKVGPRMLFKYEVENLNRAISAVKRRNLSLRKAAETFNVPKSTLARHLSSKKELLPHGGQKILTDDETQTLANCVKLCGEWGFPLNVSDIRDIVKSYLDRHGRTEQRFVDNRPGRDWAIGFLRSHSDLTMRLCENVKRARNFYEIYHLPIRKGETI</sequence>
<dbReference type="InterPro" id="IPR009057">
    <property type="entry name" value="Homeodomain-like_sf"/>
</dbReference>
<dbReference type="GO" id="GO:0016874">
    <property type="term" value="F:ligase activity"/>
    <property type="evidence" value="ECO:0007669"/>
    <property type="project" value="UniProtKB-KW"/>
</dbReference>
<feature type="domain" description="HTH psq-type" evidence="2">
    <location>
        <begin position="20"/>
        <end position="58"/>
    </location>
</feature>
<gene>
    <name evidence="3" type="primary">alaS_9</name>
    <name evidence="3" type="ORF">CM83_30782</name>
</gene>
<evidence type="ECO:0000259" key="2">
    <source>
        <dbReference type="Pfam" id="PF05225"/>
    </source>
</evidence>
<name>A0A0A9XQM6_LYGHE</name>
<organism evidence="3">
    <name type="scientific">Lygus hesperus</name>
    <name type="common">Western plant bug</name>
    <dbReference type="NCBI Taxonomy" id="30085"/>
    <lineage>
        <taxon>Eukaryota</taxon>
        <taxon>Metazoa</taxon>
        <taxon>Ecdysozoa</taxon>
        <taxon>Arthropoda</taxon>
        <taxon>Hexapoda</taxon>
        <taxon>Insecta</taxon>
        <taxon>Pterygota</taxon>
        <taxon>Neoptera</taxon>
        <taxon>Paraneoptera</taxon>
        <taxon>Hemiptera</taxon>
        <taxon>Heteroptera</taxon>
        <taxon>Panheteroptera</taxon>
        <taxon>Cimicomorpha</taxon>
        <taxon>Miridae</taxon>
        <taxon>Mirini</taxon>
        <taxon>Lygus</taxon>
    </lineage>
</organism>